<feature type="non-terminal residue" evidence="2">
    <location>
        <position position="1"/>
    </location>
</feature>
<evidence type="ECO:0000313" key="2">
    <source>
        <dbReference type="EMBL" id="CAG8740148.1"/>
    </source>
</evidence>
<dbReference type="EMBL" id="CAJVPP010020331">
    <property type="protein sequence ID" value="CAG8740148.1"/>
    <property type="molecule type" value="Genomic_DNA"/>
</dbReference>
<accession>A0A9N9IMD4</accession>
<name>A0A9N9IMD4_FUNMO</name>
<feature type="non-terminal residue" evidence="2">
    <location>
        <position position="86"/>
    </location>
</feature>
<proteinExistence type="predicted"/>
<protein>
    <submittedName>
        <fullName evidence="2">3626_t:CDS:1</fullName>
    </submittedName>
</protein>
<evidence type="ECO:0000313" key="3">
    <source>
        <dbReference type="Proteomes" id="UP000789375"/>
    </source>
</evidence>
<keyword evidence="3" id="KW-1185">Reference proteome</keyword>
<sequence>DIIKSKTAESIKGRLNRLLEKYGKVKQENNQSGSGRVDWKWMDIMDKIFRCRENISPSYLSNEKSDYISDEMDNNQNMKGEKNNRK</sequence>
<comment type="caution">
    <text evidence="2">The sequence shown here is derived from an EMBL/GenBank/DDBJ whole genome shotgun (WGS) entry which is preliminary data.</text>
</comment>
<organism evidence="2 3">
    <name type="scientific">Funneliformis mosseae</name>
    <name type="common">Endomycorrhizal fungus</name>
    <name type="synonym">Glomus mosseae</name>
    <dbReference type="NCBI Taxonomy" id="27381"/>
    <lineage>
        <taxon>Eukaryota</taxon>
        <taxon>Fungi</taxon>
        <taxon>Fungi incertae sedis</taxon>
        <taxon>Mucoromycota</taxon>
        <taxon>Glomeromycotina</taxon>
        <taxon>Glomeromycetes</taxon>
        <taxon>Glomerales</taxon>
        <taxon>Glomeraceae</taxon>
        <taxon>Funneliformis</taxon>
    </lineage>
</organism>
<reference evidence="2" key="1">
    <citation type="submission" date="2021-06" db="EMBL/GenBank/DDBJ databases">
        <authorList>
            <person name="Kallberg Y."/>
            <person name="Tangrot J."/>
            <person name="Rosling A."/>
        </authorList>
    </citation>
    <scope>NUCLEOTIDE SEQUENCE</scope>
    <source>
        <strain evidence="2">87-6 pot B 2015</strain>
    </source>
</reference>
<dbReference type="AlphaFoldDB" id="A0A9N9IMD4"/>
<gene>
    <name evidence="2" type="ORF">FMOSSE_LOCUS16101</name>
</gene>
<evidence type="ECO:0000256" key="1">
    <source>
        <dbReference type="SAM" id="MobiDB-lite"/>
    </source>
</evidence>
<dbReference type="Proteomes" id="UP000789375">
    <property type="component" value="Unassembled WGS sequence"/>
</dbReference>
<feature type="region of interest" description="Disordered" evidence="1">
    <location>
        <begin position="62"/>
        <end position="86"/>
    </location>
</feature>